<dbReference type="NCBIfam" id="NF005968">
    <property type="entry name" value="PRK08057.1-2"/>
    <property type="match status" value="1"/>
</dbReference>
<dbReference type="EC" id="1.3.1.54" evidence="5"/>
<evidence type="ECO:0000313" key="6">
    <source>
        <dbReference type="Proteomes" id="UP000010411"/>
    </source>
</evidence>
<accession>L1KU40</accession>
<dbReference type="GO" id="GO:0009236">
    <property type="term" value="P:cobalamin biosynthetic process"/>
    <property type="evidence" value="ECO:0007669"/>
    <property type="project" value="UniProtKB-UniPathway"/>
</dbReference>
<dbReference type="PROSITE" id="PS51014">
    <property type="entry name" value="COBK_CBIJ"/>
    <property type="match status" value="1"/>
</dbReference>
<dbReference type="AlphaFoldDB" id="L1KU40"/>
<evidence type="ECO:0000313" key="5">
    <source>
        <dbReference type="EMBL" id="EKX63980.1"/>
    </source>
</evidence>
<dbReference type="PANTHER" id="PTHR36925:SF1">
    <property type="entry name" value="COBALT-PRECORRIN-6A REDUCTASE"/>
    <property type="match status" value="1"/>
</dbReference>
<evidence type="ECO:0000256" key="1">
    <source>
        <dbReference type="ARBA" id="ARBA00004953"/>
    </source>
</evidence>
<keyword evidence="6" id="KW-1185">Reference proteome</keyword>
<dbReference type="UniPathway" id="UPA00148"/>
<dbReference type="Pfam" id="PF02571">
    <property type="entry name" value="CbiJ"/>
    <property type="match status" value="1"/>
</dbReference>
<keyword evidence="3 5" id="KW-0560">Oxidoreductase</keyword>
<name>L1KU40_9ACTN</name>
<protein>
    <submittedName>
        <fullName evidence="5">Precorrin-6A reductase</fullName>
        <ecNumber evidence="5">1.3.1.54</ecNumber>
    </submittedName>
</protein>
<comment type="pathway">
    <text evidence="1">Cofactor biosynthesis; adenosylcobalamin biosynthesis.</text>
</comment>
<gene>
    <name evidence="5" type="primary">cobK</name>
    <name evidence="5" type="ORF">STRIP9103_08634</name>
</gene>
<feature type="region of interest" description="Disordered" evidence="4">
    <location>
        <begin position="1"/>
        <end position="55"/>
    </location>
</feature>
<dbReference type="RefSeq" id="WP_009323401.1">
    <property type="nucleotide sequence ID" value="NZ_AEJC01000401.1"/>
</dbReference>
<evidence type="ECO:0000256" key="4">
    <source>
        <dbReference type="SAM" id="MobiDB-lite"/>
    </source>
</evidence>
<dbReference type="PATRIC" id="fig|698759.3.peg.5369"/>
<dbReference type="Proteomes" id="UP000010411">
    <property type="component" value="Unassembled WGS sequence"/>
</dbReference>
<dbReference type="EMBL" id="AEJC01000401">
    <property type="protein sequence ID" value="EKX63980.1"/>
    <property type="molecule type" value="Genomic_DNA"/>
</dbReference>
<proteinExistence type="predicted"/>
<sequence>MAERRWGAAAGCGVPMPTGSAAPRTLDAMPPHVPSEDAPTPHVPLEHPHVPSSPQAPRHVLVLGGTTEARELAATLAAMPGVRVTTSLAGRVSRPGALEGDVRIGGFGGPEGLAAWLREHHVDAVVDATHPFATAITANAAQAARATGTPAVVLRRPGWQPGPGDRWHDAGSLAEAAALLPSLGRRVFLTTGRLGLAAFAHLTELHFLVRSVEAPEPPLPPHTHVLLARGPFTVDDETALLRDHRVDVLVTKDSGGAATSAKLAAARTLALPVVVVRRPPLPEGVTAVPDVTGALSLFLVV</sequence>
<dbReference type="NCBIfam" id="TIGR00715">
    <property type="entry name" value="precor6x_red"/>
    <property type="match status" value="1"/>
</dbReference>
<organism evidence="5 6">
    <name type="scientific">Streptomyces ipomoeae 91-03</name>
    <dbReference type="NCBI Taxonomy" id="698759"/>
    <lineage>
        <taxon>Bacteria</taxon>
        <taxon>Bacillati</taxon>
        <taxon>Actinomycetota</taxon>
        <taxon>Actinomycetes</taxon>
        <taxon>Kitasatosporales</taxon>
        <taxon>Streptomycetaceae</taxon>
        <taxon>Streptomyces</taxon>
    </lineage>
</organism>
<evidence type="ECO:0000256" key="2">
    <source>
        <dbReference type="ARBA" id="ARBA00022573"/>
    </source>
</evidence>
<dbReference type="InterPro" id="IPR003723">
    <property type="entry name" value="Precorrin-6x_reduct"/>
</dbReference>
<reference evidence="5 6" key="1">
    <citation type="submission" date="2012-11" db="EMBL/GenBank/DDBJ databases">
        <authorList>
            <person name="Huguet-Tapia J.C."/>
            <person name="Durkin A.S."/>
            <person name="Pettis G.S."/>
            <person name="Badger J.H."/>
        </authorList>
    </citation>
    <scope>NUCLEOTIDE SEQUENCE [LARGE SCALE GENOMIC DNA]</scope>
    <source>
        <strain evidence="5 6">91-03</strain>
    </source>
</reference>
<dbReference type="PANTHER" id="PTHR36925">
    <property type="entry name" value="COBALT-PRECORRIN-6A REDUCTASE"/>
    <property type="match status" value="1"/>
</dbReference>
<keyword evidence="2" id="KW-0169">Cobalamin biosynthesis</keyword>
<evidence type="ECO:0000256" key="3">
    <source>
        <dbReference type="ARBA" id="ARBA00023002"/>
    </source>
</evidence>
<dbReference type="GO" id="GO:0016994">
    <property type="term" value="F:precorrin-6A reductase activity"/>
    <property type="evidence" value="ECO:0007669"/>
    <property type="project" value="UniProtKB-EC"/>
</dbReference>
<comment type="caution">
    <text evidence="5">The sequence shown here is derived from an EMBL/GenBank/DDBJ whole genome shotgun (WGS) entry which is preliminary data.</text>
</comment>